<gene>
    <name evidence="2" type="ORF">SPIRO4BDMA_50870</name>
</gene>
<name>A0A3P3XST0_9SPIR</name>
<feature type="transmembrane region" description="Helical" evidence="1">
    <location>
        <begin position="237"/>
        <end position="252"/>
    </location>
</feature>
<accession>A0A3P3XST0</accession>
<dbReference type="PANTHER" id="PTHR33802:SF1">
    <property type="entry name" value="XK-RELATED PROTEIN"/>
    <property type="match status" value="1"/>
</dbReference>
<evidence type="ECO:0000256" key="1">
    <source>
        <dbReference type="SAM" id="Phobius"/>
    </source>
</evidence>
<dbReference type="EMBL" id="FWDO01000005">
    <property type="protein sequence ID" value="SLM19355.1"/>
    <property type="molecule type" value="Genomic_DNA"/>
</dbReference>
<organism evidence="2">
    <name type="scientific">uncultured spirochete</name>
    <dbReference type="NCBI Taxonomy" id="156406"/>
    <lineage>
        <taxon>Bacteria</taxon>
        <taxon>Pseudomonadati</taxon>
        <taxon>Spirochaetota</taxon>
        <taxon>Spirochaetia</taxon>
        <taxon>Spirochaetales</taxon>
        <taxon>environmental samples</taxon>
    </lineage>
</organism>
<feature type="transmembrane region" description="Helical" evidence="1">
    <location>
        <begin position="93"/>
        <end position="109"/>
    </location>
</feature>
<keyword evidence="1" id="KW-1133">Transmembrane helix</keyword>
<dbReference type="AlphaFoldDB" id="A0A3P3XST0"/>
<feature type="transmembrane region" description="Helical" evidence="1">
    <location>
        <begin position="213"/>
        <end position="230"/>
    </location>
</feature>
<feature type="transmembrane region" description="Helical" evidence="1">
    <location>
        <begin position="175"/>
        <end position="201"/>
    </location>
</feature>
<feature type="transmembrane region" description="Helical" evidence="1">
    <location>
        <begin position="115"/>
        <end position="132"/>
    </location>
</feature>
<sequence>MKPNQSTLKVLSIASALAFLAVLVVNALANALPLNGVTTGQLSDEIPNLFVPAGLTFSIWGVIYLLLAGYVLYAIREAWRKNGDGGGWTARDAVLFLLNAAANIGWIFAWQWRHVALSMALMLVILGTLIALELSIEQKMKKGGALSLAEPLSPGEPSAQPRPQRSSRARHLRRFFLSVPIRVYLGWISVATIANATALLVKLGWNGWGLDPRAWTVIVIAAGLAVALGFSVGQRQIAAPLVVVWAYAGIVIKRTQVDAAYSRAVWIAALVSAVIILLSFVVVRIVRPGTAGSGKAAAGQS</sequence>
<reference evidence="2" key="1">
    <citation type="submission" date="2017-02" db="EMBL/GenBank/DDBJ databases">
        <authorList>
            <person name="Regsiter A."/>
            <person name="William W."/>
        </authorList>
    </citation>
    <scope>NUCLEOTIDE SEQUENCE</scope>
    <source>
        <strain evidence="2">BdmA 4</strain>
    </source>
</reference>
<dbReference type="InterPro" id="IPR038330">
    <property type="entry name" value="TspO/MBR-related_sf"/>
</dbReference>
<keyword evidence="1" id="KW-0812">Transmembrane</keyword>
<protein>
    <recommendedName>
        <fullName evidence="3">Tryptophan-rich sensory protein</fullName>
    </recommendedName>
</protein>
<evidence type="ECO:0008006" key="3">
    <source>
        <dbReference type="Google" id="ProtNLM"/>
    </source>
</evidence>
<dbReference type="PANTHER" id="PTHR33802">
    <property type="entry name" value="SI:CH211-161H7.5-RELATED"/>
    <property type="match status" value="1"/>
</dbReference>
<evidence type="ECO:0000313" key="2">
    <source>
        <dbReference type="EMBL" id="SLM19355.1"/>
    </source>
</evidence>
<proteinExistence type="predicted"/>
<keyword evidence="1" id="KW-0472">Membrane</keyword>
<feature type="transmembrane region" description="Helical" evidence="1">
    <location>
        <begin position="53"/>
        <end position="73"/>
    </location>
</feature>
<feature type="transmembrane region" description="Helical" evidence="1">
    <location>
        <begin position="264"/>
        <end position="286"/>
    </location>
</feature>
<dbReference type="Gene3D" id="1.20.1260.100">
    <property type="entry name" value="TspO/MBR protein"/>
    <property type="match status" value="1"/>
</dbReference>